<reference evidence="2 3" key="1">
    <citation type="submission" date="2018-09" db="EMBL/GenBank/DDBJ databases">
        <title>Metagenome Assembled Genomes from an Advanced Water Purification Facility.</title>
        <authorList>
            <person name="Stamps B.W."/>
            <person name="Spear J.R."/>
        </authorList>
    </citation>
    <scope>NUCLEOTIDE SEQUENCE [LARGE SCALE GENOMIC DNA]</scope>
    <source>
        <strain evidence="2">Bin_63_2</strain>
    </source>
</reference>
<evidence type="ECO:0000313" key="3">
    <source>
        <dbReference type="Proteomes" id="UP000321026"/>
    </source>
</evidence>
<keyword evidence="2" id="KW-0238">DNA-binding</keyword>
<feature type="compositionally biased region" description="Polar residues" evidence="1">
    <location>
        <begin position="1"/>
        <end position="19"/>
    </location>
</feature>
<accession>A0A5C7JD30</accession>
<dbReference type="AlphaFoldDB" id="A0A5C7JD30"/>
<dbReference type="GO" id="GO:0003677">
    <property type="term" value="F:DNA binding"/>
    <property type="evidence" value="ECO:0007669"/>
    <property type="project" value="UniProtKB-KW"/>
</dbReference>
<evidence type="ECO:0000256" key="1">
    <source>
        <dbReference type="SAM" id="MobiDB-lite"/>
    </source>
</evidence>
<protein>
    <submittedName>
        <fullName evidence="2">Single-stranded DNA-binding protein</fullName>
    </submittedName>
</protein>
<feature type="region of interest" description="Disordered" evidence="1">
    <location>
        <begin position="1"/>
        <end position="28"/>
    </location>
</feature>
<dbReference type="Pfam" id="PF04404">
    <property type="entry name" value="ERF"/>
    <property type="match status" value="1"/>
</dbReference>
<proteinExistence type="predicted"/>
<dbReference type="EMBL" id="SSDS01000016">
    <property type="protein sequence ID" value="TXG78436.1"/>
    <property type="molecule type" value="Genomic_DNA"/>
</dbReference>
<name>A0A5C7JD30_9BACT</name>
<dbReference type="InterPro" id="IPR007499">
    <property type="entry name" value="ERF_bacteria_virus"/>
</dbReference>
<dbReference type="Proteomes" id="UP000321026">
    <property type="component" value="Unassembled WGS sequence"/>
</dbReference>
<evidence type="ECO:0000313" key="2">
    <source>
        <dbReference type="EMBL" id="TXG78436.1"/>
    </source>
</evidence>
<comment type="caution">
    <text evidence="2">The sequence shown here is derived from an EMBL/GenBank/DDBJ whole genome shotgun (WGS) entry which is preliminary data.</text>
</comment>
<organism evidence="2 3">
    <name type="scientific">Candidatus Dojkabacteria bacterium</name>
    <dbReference type="NCBI Taxonomy" id="2099670"/>
    <lineage>
        <taxon>Bacteria</taxon>
        <taxon>Candidatus Dojkabacteria</taxon>
    </lineage>
</organism>
<sequence>MDNNATQEITASPNGISHLSDSERPADRGRAVASVGAMNDSGAMISMIERAARDPSVDLDKMERLFAMKERMEAAQARQRYLSAFSDLQRVLPAVAKKGMGHDKTKYARFEDIVDTIKEPLAKLGFSLSFRLNHSNDSITVTGVLGHSGGHSESTSMCLPADPGPRRNAVQAWGSAVTYGKRYVALTLLGIATQDDDDGNAAVKGPPAPVTEQDIADLRKALTDKKVHESIVLEEFSVAELSDLSRVQFDKAVYRLSRTQVRK</sequence>
<gene>
    <name evidence="2" type="ORF">E6Q11_01070</name>
</gene>